<dbReference type="EMBL" id="KU643161">
    <property type="protein sequence ID" value="AOF40253.1"/>
    <property type="molecule type" value="mRNA"/>
</dbReference>
<dbReference type="AlphaFoldDB" id="A0A1B3IJ90"/>
<keyword evidence="1" id="KW-0732">Signal</keyword>
<protein>
    <submittedName>
        <fullName evidence="2">Venom peptide Ht216</fullName>
    </submittedName>
</protein>
<name>A0A1B3IJ90_9SCOR</name>
<evidence type="ECO:0000313" key="2">
    <source>
        <dbReference type="EMBL" id="AOF40253.1"/>
    </source>
</evidence>
<reference evidence="2" key="1">
    <citation type="journal article" date="2016" name="J. Proteomics">
        <title>Transcriptomic analysis of the venom glands from the scorpion Hadogenes troglodytes revealed unique and extremely high diversity of the venom peptides.</title>
        <authorList>
            <person name="Zhong J."/>
            <person name="Zeng X.C."/>
            <person name="Zeng X."/>
            <person name="Nie Y."/>
            <person name="Zhang L."/>
            <person name="Wu S."/>
            <person name="Bao A."/>
        </authorList>
    </citation>
    <scope>NUCLEOTIDE SEQUENCE</scope>
</reference>
<accession>A0A1B3IJ90</accession>
<sequence>MKVLPVIFLALIVLITIPSEKTVLFHSTGPNSPTLYFVIWP</sequence>
<feature type="chain" id="PRO_5008548611" evidence="1">
    <location>
        <begin position="20"/>
        <end position="41"/>
    </location>
</feature>
<evidence type="ECO:0000256" key="1">
    <source>
        <dbReference type="SAM" id="SignalP"/>
    </source>
</evidence>
<proteinExistence type="evidence at transcript level"/>
<organism evidence="2">
    <name type="scientific">Hadogenes troglodytes</name>
    <dbReference type="NCBI Taxonomy" id="1577150"/>
    <lineage>
        <taxon>Eukaryota</taxon>
        <taxon>Metazoa</taxon>
        <taxon>Ecdysozoa</taxon>
        <taxon>Arthropoda</taxon>
        <taxon>Chelicerata</taxon>
        <taxon>Arachnida</taxon>
        <taxon>Scorpiones</taxon>
        <taxon>Iurida</taxon>
        <taxon>Scorpionoidea</taxon>
        <taxon>Hemiscorpiidae</taxon>
        <taxon>Hadogenes</taxon>
    </lineage>
</organism>
<feature type="signal peptide" evidence="1">
    <location>
        <begin position="1"/>
        <end position="19"/>
    </location>
</feature>